<feature type="transmembrane region" description="Helical" evidence="7">
    <location>
        <begin position="45"/>
        <end position="66"/>
    </location>
</feature>
<keyword evidence="2 7" id="KW-0812">Transmembrane</keyword>
<dbReference type="GeneID" id="54457868"/>
<evidence type="ECO:0000256" key="4">
    <source>
        <dbReference type="ARBA" id="ARBA00023136"/>
    </source>
</evidence>
<gene>
    <name evidence="9 11" type="ORF">BDZ99DRAFT_422208</name>
</gene>
<feature type="transmembrane region" description="Helical" evidence="7">
    <location>
        <begin position="134"/>
        <end position="155"/>
    </location>
</feature>
<keyword evidence="4 7" id="KW-0472">Membrane</keyword>
<evidence type="ECO:0000256" key="6">
    <source>
        <dbReference type="SAM" id="MobiDB-lite"/>
    </source>
</evidence>
<feature type="domain" description="Rhodopsin" evidence="8">
    <location>
        <begin position="35"/>
        <end position="279"/>
    </location>
</feature>
<evidence type="ECO:0000256" key="3">
    <source>
        <dbReference type="ARBA" id="ARBA00022989"/>
    </source>
</evidence>
<feature type="transmembrane region" description="Helical" evidence="7">
    <location>
        <begin position="100"/>
        <end position="122"/>
    </location>
</feature>
<evidence type="ECO:0000256" key="1">
    <source>
        <dbReference type="ARBA" id="ARBA00004141"/>
    </source>
</evidence>
<dbReference type="EMBL" id="MU003706">
    <property type="protein sequence ID" value="KAF2806913.1"/>
    <property type="molecule type" value="Genomic_DNA"/>
</dbReference>
<accession>A0A6A6YEG0</accession>
<dbReference type="InterPro" id="IPR052337">
    <property type="entry name" value="SAT4-like"/>
</dbReference>
<keyword evidence="10" id="KW-1185">Reference proteome</keyword>
<feature type="region of interest" description="Disordered" evidence="6">
    <location>
        <begin position="286"/>
        <end position="319"/>
    </location>
</feature>
<protein>
    <recommendedName>
        <fullName evidence="8">Rhodopsin domain-containing protein</fullName>
    </recommendedName>
</protein>
<reference evidence="11" key="2">
    <citation type="submission" date="2020-04" db="EMBL/GenBank/DDBJ databases">
        <authorList>
            <consortium name="NCBI Genome Project"/>
        </authorList>
    </citation>
    <scope>NUCLEOTIDE SEQUENCE</scope>
    <source>
        <strain evidence="11">CBS 304.34</strain>
    </source>
</reference>
<keyword evidence="3 7" id="KW-1133">Transmembrane helix</keyword>
<evidence type="ECO:0000259" key="8">
    <source>
        <dbReference type="Pfam" id="PF20684"/>
    </source>
</evidence>
<comment type="similarity">
    <text evidence="5">Belongs to the SAT4 family.</text>
</comment>
<proteinExistence type="inferred from homology"/>
<reference evidence="11" key="3">
    <citation type="submission" date="2025-04" db="UniProtKB">
        <authorList>
            <consortium name="RefSeq"/>
        </authorList>
    </citation>
    <scope>IDENTIFICATION</scope>
    <source>
        <strain evidence="11">CBS 304.34</strain>
    </source>
</reference>
<feature type="region of interest" description="Disordered" evidence="6">
    <location>
        <begin position="371"/>
        <end position="402"/>
    </location>
</feature>
<dbReference type="Pfam" id="PF20684">
    <property type="entry name" value="Fung_rhodopsin"/>
    <property type="match status" value="1"/>
</dbReference>
<evidence type="ECO:0000313" key="11">
    <source>
        <dbReference type="RefSeq" id="XP_033573877.1"/>
    </source>
</evidence>
<dbReference type="Proteomes" id="UP000504636">
    <property type="component" value="Unplaced"/>
</dbReference>
<dbReference type="GO" id="GO:0016020">
    <property type="term" value="C:membrane"/>
    <property type="evidence" value="ECO:0007669"/>
    <property type="project" value="UniProtKB-SubCell"/>
</dbReference>
<name>A0A6A6YEG0_9PEZI</name>
<feature type="transmembrane region" description="Helical" evidence="7">
    <location>
        <begin position="248"/>
        <end position="271"/>
    </location>
</feature>
<comment type="subcellular location">
    <subcellularLocation>
        <location evidence="1">Membrane</location>
        <topology evidence="1">Multi-pass membrane protein</topology>
    </subcellularLocation>
</comment>
<dbReference type="PANTHER" id="PTHR33048:SF47">
    <property type="entry name" value="INTEGRAL MEMBRANE PROTEIN-RELATED"/>
    <property type="match status" value="1"/>
</dbReference>
<feature type="transmembrane region" description="Helical" evidence="7">
    <location>
        <begin position="175"/>
        <end position="202"/>
    </location>
</feature>
<evidence type="ECO:0000313" key="9">
    <source>
        <dbReference type="EMBL" id="KAF2806913.1"/>
    </source>
</evidence>
<evidence type="ECO:0000256" key="2">
    <source>
        <dbReference type="ARBA" id="ARBA00022692"/>
    </source>
</evidence>
<dbReference type="OrthoDB" id="5417844at2759"/>
<reference evidence="9 11" key="1">
    <citation type="journal article" date="2020" name="Stud. Mycol.">
        <title>101 Dothideomycetes genomes: a test case for predicting lifestyles and emergence of pathogens.</title>
        <authorList>
            <person name="Haridas S."/>
            <person name="Albert R."/>
            <person name="Binder M."/>
            <person name="Bloem J."/>
            <person name="Labutti K."/>
            <person name="Salamov A."/>
            <person name="Andreopoulos B."/>
            <person name="Baker S."/>
            <person name="Barry K."/>
            <person name="Bills G."/>
            <person name="Bluhm B."/>
            <person name="Cannon C."/>
            <person name="Castanera R."/>
            <person name="Culley D."/>
            <person name="Daum C."/>
            <person name="Ezra D."/>
            <person name="Gonzalez J."/>
            <person name="Henrissat B."/>
            <person name="Kuo A."/>
            <person name="Liang C."/>
            <person name="Lipzen A."/>
            <person name="Lutzoni F."/>
            <person name="Magnuson J."/>
            <person name="Mondo S."/>
            <person name="Nolan M."/>
            <person name="Ohm R."/>
            <person name="Pangilinan J."/>
            <person name="Park H.-J."/>
            <person name="Ramirez L."/>
            <person name="Alfaro M."/>
            <person name="Sun H."/>
            <person name="Tritt A."/>
            <person name="Yoshinaga Y."/>
            <person name="Zwiers L.-H."/>
            <person name="Turgeon B."/>
            <person name="Goodwin S."/>
            <person name="Spatafora J."/>
            <person name="Crous P."/>
            <person name="Grigoriev I."/>
        </authorList>
    </citation>
    <scope>NUCLEOTIDE SEQUENCE</scope>
    <source>
        <strain evidence="9 11">CBS 304.34</strain>
    </source>
</reference>
<evidence type="ECO:0000256" key="5">
    <source>
        <dbReference type="ARBA" id="ARBA00038359"/>
    </source>
</evidence>
<evidence type="ECO:0000256" key="7">
    <source>
        <dbReference type="SAM" id="Phobius"/>
    </source>
</evidence>
<dbReference type="RefSeq" id="XP_033573877.1">
    <property type="nucleotide sequence ID" value="XM_033716975.1"/>
</dbReference>
<feature type="compositionally biased region" description="Low complexity" evidence="6">
    <location>
        <begin position="296"/>
        <end position="306"/>
    </location>
</feature>
<sequence length="417" mass="46101">MESNPSHIDLSASRQPQIWAAIGTTYALAVICVALRFLARRLVKFTFWLDDWLVLGALAILTALIIETKYWTDAGMGRHVASFPPAEIPGVYEKFFKGLFMGWIIYIAAICVVKFSVLAFYWRIFQYTSIRIPIWILTGITACWGLSTILVIIFQCTPISSFWSTPQGPAVTCSINYNAFFISSAIPHILTDVAILCLPLPYIFTIQRPLPQKLAITAIFMLGGFVVVIAILRLVYLAADSTDDLDVTWAFVNVAIWTNCECSVAVVSACLPSLRPVMQWVFTGSPHSKAGSSEGRPVVSLPSWRSSRSRSNHGIQEPPACIVKEGPRHQYRFVHVSAAEETPRCNIVTTRRLSHDGFGFVTLGASETELARGSSESAVRGGSGRSDLESVGSSKHTDRSSELGKARWDMYDFCDDL</sequence>
<dbReference type="AlphaFoldDB" id="A0A6A6YEG0"/>
<feature type="transmembrane region" description="Helical" evidence="7">
    <location>
        <begin position="18"/>
        <end position="38"/>
    </location>
</feature>
<feature type="transmembrane region" description="Helical" evidence="7">
    <location>
        <begin position="214"/>
        <end position="236"/>
    </location>
</feature>
<dbReference type="InterPro" id="IPR049326">
    <property type="entry name" value="Rhodopsin_dom_fungi"/>
</dbReference>
<organism evidence="9">
    <name type="scientific">Mytilinidion resinicola</name>
    <dbReference type="NCBI Taxonomy" id="574789"/>
    <lineage>
        <taxon>Eukaryota</taxon>
        <taxon>Fungi</taxon>
        <taxon>Dikarya</taxon>
        <taxon>Ascomycota</taxon>
        <taxon>Pezizomycotina</taxon>
        <taxon>Dothideomycetes</taxon>
        <taxon>Pleosporomycetidae</taxon>
        <taxon>Mytilinidiales</taxon>
        <taxon>Mytilinidiaceae</taxon>
        <taxon>Mytilinidion</taxon>
    </lineage>
</organism>
<evidence type="ECO:0000313" key="10">
    <source>
        <dbReference type="Proteomes" id="UP000504636"/>
    </source>
</evidence>
<dbReference type="PANTHER" id="PTHR33048">
    <property type="entry name" value="PTH11-LIKE INTEGRAL MEMBRANE PROTEIN (AFU_ORTHOLOGUE AFUA_5G11245)"/>
    <property type="match status" value="1"/>
</dbReference>